<sequence length="86" mass="9954">MSYHLPAFHRNCRAAPQTIEQRRFFAFPLWEEANQPNPKPLTLETELPSLTLWPLTSEHLPHFIGTVEPPHKPSSSEDSLHSHYGR</sequence>
<evidence type="ECO:0000313" key="2">
    <source>
        <dbReference type="EMBL" id="GBO09096.1"/>
    </source>
</evidence>
<feature type="compositionally biased region" description="Basic and acidic residues" evidence="1">
    <location>
        <begin position="69"/>
        <end position="86"/>
    </location>
</feature>
<comment type="caution">
    <text evidence="2">The sequence shown here is derived from an EMBL/GenBank/DDBJ whole genome shotgun (WGS) entry which is preliminary data.</text>
</comment>
<organism evidence="2 3">
    <name type="scientific">Araneus ventricosus</name>
    <name type="common">Orbweaver spider</name>
    <name type="synonym">Epeira ventricosa</name>
    <dbReference type="NCBI Taxonomy" id="182803"/>
    <lineage>
        <taxon>Eukaryota</taxon>
        <taxon>Metazoa</taxon>
        <taxon>Ecdysozoa</taxon>
        <taxon>Arthropoda</taxon>
        <taxon>Chelicerata</taxon>
        <taxon>Arachnida</taxon>
        <taxon>Araneae</taxon>
        <taxon>Araneomorphae</taxon>
        <taxon>Entelegynae</taxon>
        <taxon>Araneoidea</taxon>
        <taxon>Araneidae</taxon>
        <taxon>Araneus</taxon>
    </lineage>
</organism>
<reference evidence="2 3" key="1">
    <citation type="journal article" date="2019" name="Sci. Rep.">
        <title>Orb-weaving spider Araneus ventricosus genome elucidates the spidroin gene catalogue.</title>
        <authorList>
            <person name="Kono N."/>
            <person name="Nakamura H."/>
            <person name="Ohtoshi R."/>
            <person name="Moran D.A.P."/>
            <person name="Shinohara A."/>
            <person name="Yoshida Y."/>
            <person name="Fujiwara M."/>
            <person name="Mori M."/>
            <person name="Tomita M."/>
            <person name="Arakawa K."/>
        </authorList>
    </citation>
    <scope>NUCLEOTIDE SEQUENCE [LARGE SCALE GENOMIC DNA]</scope>
</reference>
<dbReference type="AlphaFoldDB" id="A0A4Y2UBT8"/>
<name>A0A4Y2UBT8_ARAVE</name>
<evidence type="ECO:0000313" key="3">
    <source>
        <dbReference type="Proteomes" id="UP000499080"/>
    </source>
</evidence>
<protein>
    <submittedName>
        <fullName evidence="2">Uncharacterized protein</fullName>
    </submittedName>
</protein>
<evidence type="ECO:0000256" key="1">
    <source>
        <dbReference type="SAM" id="MobiDB-lite"/>
    </source>
</evidence>
<gene>
    <name evidence="2" type="ORF">AVEN_34837_1</name>
</gene>
<feature type="region of interest" description="Disordered" evidence="1">
    <location>
        <begin position="64"/>
        <end position="86"/>
    </location>
</feature>
<keyword evidence="3" id="KW-1185">Reference proteome</keyword>
<dbReference type="Proteomes" id="UP000499080">
    <property type="component" value="Unassembled WGS sequence"/>
</dbReference>
<proteinExistence type="predicted"/>
<accession>A0A4Y2UBT8</accession>
<dbReference type="EMBL" id="BGPR01034630">
    <property type="protein sequence ID" value="GBO09096.1"/>
    <property type="molecule type" value="Genomic_DNA"/>
</dbReference>